<name>A0A0B1PBX9_UNCNE</name>
<proteinExistence type="predicted"/>
<reference evidence="1 2" key="1">
    <citation type="journal article" date="2014" name="BMC Genomics">
        <title>Adaptive genomic structural variation in the grape powdery mildew pathogen, Erysiphe necator.</title>
        <authorList>
            <person name="Jones L."/>
            <person name="Riaz S."/>
            <person name="Morales-Cruz A."/>
            <person name="Amrine K.C."/>
            <person name="McGuire B."/>
            <person name="Gubler W.D."/>
            <person name="Walker M.A."/>
            <person name="Cantu D."/>
        </authorList>
    </citation>
    <scope>NUCLEOTIDE SEQUENCE [LARGE SCALE GENOMIC DNA]</scope>
    <source>
        <strain evidence="2">c</strain>
    </source>
</reference>
<dbReference type="AlphaFoldDB" id="A0A0B1PBX9"/>
<organism evidence="1 2">
    <name type="scientific">Uncinula necator</name>
    <name type="common">Grape powdery mildew</name>
    <dbReference type="NCBI Taxonomy" id="52586"/>
    <lineage>
        <taxon>Eukaryota</taxon>
        <taxon>Fungi</taxon>
        <taxon>Dikarya</taxon>
        <taxon>Ascomycota</taxon>
        <taxon>Pezizomycotina</taxon>
        <taxon>Leotiomycetes</taxon>
        <taxon>Erysiphales</taxon>
        <taxon>Erysiphaceae</taxon>
        <taxon>Erysiphe</taxon>
    </lineage>
</organism>
<dbReference type="EMBL" id="JNVN01000111">
    <property type="protein sequence ID" value="KHJ36202.1"/>
    <property type="molecule type" value="Genomic_DNA"/>
</dbReference>
<evidence type="ECO:0000313" key="1">
    <source>
        <dbReference type="EMBL" id="KHJ36202.1"/>
    </source>
</evidence>
<accession>A0A0B1PBX9</accession>
<comment type="caution">
    <text evidence="1">The sequence shown here is derived from an EMBL/GenBank/DDBJ whole genome shotgun (WGS) entry which is preliminary data.</text>
</comment>
<sequence>MLKDFNPCKKFDVKDIDTSHFNPKEYLEHDFKGFIEITSLRDQIPNKHELCWETGCEVAKGVEIPKSLLSGPWSDEDIKHLFWTIKSGAELNWLNSIAGEMAVDGMKYAISIGNIHIIYLLLWRGLWKSGIECMFHQIIDGHKMLVWALRNVGGDALAVMTHLLSLARDIISSEEKDEILAELSYIQSEAIRTNDLAKTSWILLLQPVAKEIMKPLT</sequence>
<dbReference type="Proteomes" id="UP000030854">
    <property type="component" value="Unassembled WGS sequence"/>
</dbReference>
<dbReference type="STRING" id="52586.A0A0B1PBX9"/>
<protein>
    <submittedName>
        <fullName evidence="1">Putative actin cortical patch protein</fullName>
    </submittedName>
</protein>
<gene>
    <name evidence="1" type="ORF">EV44_g6082</name>
</gene>
<dbReference type="HOGENOM" id="CLU_1273086_0_0_1"/>
<evidence type="ECO:0000313" key="2">
    <source>
        <dbReference type="Proteomes" id="UP000030854"/>
    </source>
</evidence>
<keyword evidence="2" id="KW-1185">Reference proteome</keyword>